<feature type="region of interest" description="Disordered" evidence="1">
    <location>
        <begin position="47"/>
        <end position="86"/>
    </location>
</feature>
<dbReference type="RefSeq" id="WP_143096665.1">
    <property type="nucleotide sequence ID" value="NZ_VTVE01000004.1"/>
</dbReference>
<reference evidence="2 3" key="1">
    <citation type="submission" date="2019-09" db="EMBL/GenBank/DDBJ databases">
        <authorList>
            <person name="Pidcock S.E."/>
            <person name="Huws S.A."/>
        </authorList>
    </citation>
    <scope>NUCLEOTIDE SEQUENCE [LARGE SCALE GENOMIC DNA]</scope>
    <source>
        <strain evidence="2 3">MZ8</strain>
    </source>
</reference>
<dbReference type="Proteomes" id="UP000473091">
    <property type="component" value="Unassembled WGS sequence"/>
</dbReference>
<proteinExistence type="predicted"/>
<organism evidence="2 3">
    <name type="scientific">Pseudobutyrivibrio xylanivorans</name>
    <dbReference type="NCBI Taxonomy" id="185007"/>
    <lineage>
        <taxon>Bacteria</taxon>
        <taxon>Bacillati</taxon>
        <taxon>Bacillota</taxon>
        <taxon>Clostridia</taxon>
        <taxon>Lachnospirales</taxon>
        <taxon>Lachnospiraceae</taxon>
        <taxon>Pseudobutyrivibrio</taxon>
    </lineage>
</organism>
<evidence type="ECO:0000313" key="2">
    <source>
        <dbReference type="EMBL" id="NEX02640.1"/>
    </source>
</evidence>
<evidence type="ECO:0000313" key="3">
    <source>
        <dbReference type="Proteomes" id="UP000473091"/>
    </source>
</evidence>
<dbReference type="AlphaFoldDB" id="A0A6M0LKF6"/>
<accession>A0A6M0LKF6</accession>
<protein>
    <submittedName>
        <fullName evidence="2">Uncharacterized protein</fullName>
    </submittedName>
</protein>
<feature type="compositionally biased region" description="Acidic residues" evidence="1">
    <location>
        <begin position="63"/>
        <end position="78"/>
    </location>
</feature>
<comment type="caution">
    <text evidence="2">The sequence shown here is derived from an EMBL/GenBank/DDBJ whole genome shotgun (WGS) entry which is preliminary data.</text>
</comment>
<name>A0A6M0LKF6_PSEXY</name>
<reference evidence="2 3" key="2">
    <citation type="submission" date="2020-03" db="EMBL/GenBank/DDBJ databases">
        <title>Investigating the evolutionary divergence of the Butyrivibrio group.</title>
        <authorList>
            <person name="Skvortsov T."/>
            <person name="Santos F.G."/>
            <person name="Ting K.S."/>
            <person name="Creevey C.J."/>
        </authorList>
    </citation>
    <scope>NUCLEOTIDE SEQUENCE [LARGE SCALE GENOMIC DNA]</scope>
    <source>
        <strain evidence="2 3">MZ8</strain>
    </source>
</reference>
<dbReference type="EMBL" id="VTVE01000004">
    <property type="protein sequence ID" value="NEX02640.1"/>
    <property type="molecule type" value="Genomic_DNA"/>
</dbReference>
<sequence length="462" mass="53018">MKRIMQRVVVSIVLTTVFFLSQIIYSYAEEIELTEVSVDEVSAIDDNSTINEAETSVSNNIDNSDEFEETDNSEEDFSEEKNEVEAEEDFPLVDVDNYLSYGETWSDSNEEYTYEFEIDYSNMEKATVCLVRTGLVNSAITIFDENGNKLYNVETSANYGRKWVNLTNNSEEAIERYTIKVKPVDYSKRKTASFKLMIGNQVDAEKMMSGMENAVELDKYYEPYLNFVRNEYLPNNYECFYKVTNSSSSILTILFKTDDIRFRVYDSNGVLLQDSNNPNLTESIHRTDFVGHSWKCAEKEDLTHVFNGSGPYYIGLYNLKPSNENTLIKDYYLIAYGDPMMCSGSTTVMPWNTININSQRYVQTSFDVTDSSIPTTAKATKITYSGAVGSSIQYWRVMSPDESSWTSSKSYEPGINIYYSHGSLFNSSVHGRWNVSFLASKTSRINTISPYYTIYYYYEYGD</sequence>
<feature type="compositionally biased region" description="Polar residues" evidence="1">
    <location>
        <begin position="47"/>
        <end position="62"/>
    </location>
</feature>
<gene>
    <name evidence="2" type="ORF">F0Q01_12185</name>
</gene>
<evidence type="ECO:0000256" key="1">
    <source>
        <dbReference type="SAM" id="MobiDB-lite"/>
    </source>
</evidence>